<evidence type="ECO:0000313" key="11">
    <source>
        <dbReference type="Proteomes" id="UP000740557"/>
    </source>
</evidence>
<gene>
    <name evidence="9 10" type="primary">secE</name>
    <name evidence="10" type="ORF">KC980_04320</name>
</gene>
<dbReference type="GO" id="GO:0009306">
    <property type="term" value="P:protein secretion"/>
    <property type="evidence" value="ECO:0007669"/>
    <property type="project" value="UniProtKB-UniRule"/>
</dbReference>
<accession>A0A955EDT3</accession>
<dbReference type="PANTHER" id="PTHR33910:SF1">
    <property type="entry name" value="PROTEIN TRANSLOCASE SUBUNIT SECE"/>
    <property type="match status" value="1"/>
</dbReference>
<proteinExistence type="inferred from homology"/>
<dbReference type="Pfam" id="PF00584">
    <property type="entry name" value="SecE"/>
    <property type="match status" value="1"/>
</dbReference>
<comment type="function">
    <text evidence="9">Essential subunit of the Sec protein translocation channel SecYEG. Clamps together the 2 halves of SecY. May contact the channel plug during translocation.</text>
</comment>
<comment type="subcellular location">
    <subcellularLocation>
        <location evidence="9">Cell membrane</location>
        <topology evidence="9">Single-pass membrane protein</topology>
    </subcellularLocation>
    <subcellularLocation>
        <location evidence="1">Membrane</location>
    </subcellularLocation>
</comment>
<comment type="similarity">
    <text evidence="9">Belongs to the SecE/SEC61-gamma family.</text>
</comment>
<dbReference type="EMBL" id="JAGQNX010000141">
    <property type="protein sequence ID" value="MCA9308713.1"/>
    <property type="molecule type" value="Genomic_DNA"/>
</dbReference>
<feature type="transmembrane region" description="Helical" evidence="9">
    <location>
        <begin position="29"/>
        <end position="51"/>
    </location>
</feature>
<dbReference type="PANTHER" id="PTHR33910">
    <property type="entry name" value="PROTEIN TRANSLOCASE SUBUNIT SECE"/>
    <property type="match status" value="1"/>
</dbReference>
<keyword evidence="4 9" id="KW-0812">Transmembrane</keyword>
<dbReference type="GO" id="GO:0006605">
    <property type="term" value="P:protein targeting"/>
    <property type="evidence" value="ECO:0007669"/>
    <property type="project" value="UniProtKB-UniRule"/>
</dbReference>
<dbReference type="Proteomes" id="UP000740557">
    <property type="component" value="Unassembled WGS sequence"/>
</dbReference>
<dbReference type="InterPro" id="IPR001901">
    <property type="entry name" value="Translocase_SecE/Sec61-g"/>
</dbReference>
<dbReference type="HAMAP" id="MF_00422">
    <property type="entry name" value="SecE"/>
    <property type="match status" value="1"/>
</dbReference>
<dbReference type="GO" id="GO:0008320">
    <property type="term" value="F:protein transmembrane transporter activity"/>
    <property type="evidence" value="ECO:0007669"/>
    <property type="project" value="UniProtKB-UniRule"/>
</dbReference>
<evidence type="ECO:0000256" key="9">
    <source>
        <dbReference type="HAMAP-Rule" id="MF_00422"/>
    </source>
</evidence>
<keyword evidence="7 9" id="KW-0811">Translocation</keyword>
<dbReference type="InterPro" id="IPR038379">
    <property type="entry name" value="SecE_sf"/>
</dbReference>
<reference evidence="10" key="2">
    <citation type="journal article" date="2021" name="Microbiome">
        <title>Successional dynamics and alternative stable states in a saline activated sludge microbial community over 9 years.</title>
        <authorList>
            <person name="Wang Y."/>
            <person name="Ye J."/>
            <person name="Ju F."/>
            <person name="Liu L."/>
            <person name="Boyd J.A."/>
            <person name="Deng Y."/>
            <person name="Parks D.H."/>
            <person name="Jiang X."/>
            <person name="Yin X."/>
            <person name="Woodcroft B.J."/>
            <person name="Tyson G.W."/>
            <person name="Hugenholtz P."/>
            <person name="Polz M.F."/>
            <person name="Zhang T."/>
        </authorList>
    </citation>
    <scope>NUCLEOTIDE SEQUENCE</scope>
    <source>
        <strain evidence="10">HKST-UBA79</strain>
    </source>
</reference>
<dbReference type="AlphaFoldDB" id="A0A955EDT3"/>
<comment type="caution">
    <text evidence="10">The sequence shown here is derived from an EMBL/GenBank/DDBJ whole genome shotgun (WGS) entry which is preliminary data.</text>
</comment>
<evidence type="ECO:0000256" key="5">
    <source>
        <dbReference type="ARBA" id="ARBA00022927"/>
    </source>
</evidence>
<organism evidence="10 11">
    <name type="scientific">candidate division WWE3 bacterium</name>
    <dbReference type="NCBI Taxonomy" id="2053526"/>
    <lineage>
        <taxon>Bacteria</taxon>
        <taxon>Katanobacteria</taxon>
    </lineage>
</organism>
<keyword evidence="2 9" id="KW-0813">Transport</keyword>
<evidence type="ECO:0000256" key="2">
    <source>
        <dbReference type="ARBA" id="ARBA00022448"/>
    </source>
</evidence>
<evidence type="ECO:0000256" key="8">
    <source>
        <dbReference type="ARBA" id="ARBA00023136"/>
    </source>
</evidence>
<keyword evidence="8 9" id="KW-0472">Membrane</keyword>
<evidence type="ECO:0000313" key="10">
    <source>
        <dbReference type="EMBL" id="MCA9308713.1"/>
    </source>
</evidence>
<sequence>MENVANYINNAYLELQRVEWPHKDEAIRLTTYVIGVSVGVGIFLGSLDYTFQLLITTVINY</sequence>
<evidence type="ECO:0000256" key="1">
    <source>
        <dbReference type="ARBA" id="ARBA00004370"/>
    </source>
</evidence>
<dbReference type="PROSITE" id="PS01067">
    <property type="entry name" value="SECE_SEC61G"/>
    <property type="match status" value="1"/>
</dbReference>
<dbReference type="GO" id="GO:0043952">
    <property type="term" value="P:protein transport by the Sec complex"/>
    <property type="evidence" value="ECO:0007669"/>
    <property type="project" value="UniProtKB-UniRule"/>
</dbReference>
<protein>
    <recommendedName>
        <fullName evidence="9">Protein translocase subunit SecE</fullName>
    </recommendedName>
</protein>
<evidence type="ECO:0000256" key="4">
    <source>
        <dbReference type="ARBA" id="ARBA00022692"/>
    </source>
</evidence>
<evidence type="ECO:0000256" key="6">
    <source>
        <dbReference type="ARBA" id="ARBA00022989"/>
    </source>
</evidence>
<name>A0A955EDT3_UNCKA</name>
<dbReference type="NCBIfam" id="TIGR00964">
    <property type="entry name" value="secE_bact"/>
    <property type="match status" value="1"/>
</dbReference>
<dbReference type="Gene3D" id="1.20.5.1030">
    <property type="entry name" value="Preprotein translocase secy subunit"/>
    <property type="match status" value="1"/>
</dbReference>
<evidence type="ECO:0000256" key="7">
    <source>
        <dbReference type="ARBA" id="ARBA00023010"/>
    </source>
</evidence>
<dbReference type="GO" id="GO:0005886">
    <property type="term" value="C:plasma membrane"/>
    <property type="evidence" value="ECO:0007669"/>
    <property type="project" value="UniProtKB-SubCell"/>
</dbReference>
<dbReference type="InterPro" id="IPR005807">
    <property type="entry name" value="SecE_bac"/>
</dbReference>
<keyword evidence="6 9" id="KW-1133">Transmembrane helix</keyword>
<keyword evidence="3 9" id="KW-1003">Cell membrane</keyword>
<comment type="subunit">
    <text evidence="9">Component of the Sec protein translocase complex. Heterotrimer consisting of SecY, SecE and SecG subunits. The heterotrimers can form oligomers, although 1 heterotrimer is thought to be able to translocate proteins. Interacts with the ribosome. Interacts with SecDF, and other proteins may be involved. Interacts with SecA.</text>
</comment>
<keyword evidence="5 9" id="KW-0653">Protein transport</keyword>
<evidence type="ECO:0000256" key="3">
    <source>
        <dbReference type="ARBA" id="ARBA00022475"/>
    </source>
</evidence>
<dbReference type="GO" id="GO:0065002">
    <property type="term" value="P:intracellular protein transmembrane transport"/>
    <property type="evidence" value="ECO:0007669"/>
    <property type="project" value="UniProtKB-UniRule"/>
</dbReference>
<reference evidence="10" key="1">
    <citation type="submission" date="2020-04" db="EMBL/GenBank/DDBJ databases">
        <authorList>
            <person name="Zhang T."/>
        </authorList>
    </citation>
    <scope>NUCLEOTIDE SEQUENCE</scope>
    <source>
        <strain evidence="10">HKST-UBA79</strain>
    </source>
</reference>